<dbReference type="InterPro" id="IPR017871">
    <property type="entry name" value="ABC_transporter-like_CS"/>
</dbReference>
<feature type="domain" description="ABC transporter" evidence="5">
    <location>
        <begin position="5"/>
        <end position="228"/>
    </location>
</feature>
<evidence type="ECO:0000256" key="3">
    <source>
        <dbReference type="ARBA" id="ARBA00022741"/>
    </source>
</evidence>
<comment type="similarity">
    <text evidence="1">Belongs to the ABC transporter superfamily.</text>
</comment>
<evidence type="ECO:0000256" key="2">
    <source>
        <dbReference type="ARBA" id="ARBA00022448"/>
    </source>
</evidence>
<keyword evidence="3" id="KW-0547">Nucleotide-binding</keyword>
<sequence>MTPVLALNTISKNYGPIQALDNVSFTVPKGCVFGILGPNGSGKTTLLGIAMDVLRASAGNLRWFDQPSSAELRKQIGTLLETPNFYHYLTAVQNLRITAEIKQRGLDDIDTVLKKVNLYERRNSKFTTYSLGMKQRLAIAAALLGNPDVLVLDEPTNGLDPVGIAEIRNLIKQLAAEGKTIIMASHLLDEVEKVCTHVAILKKGKLIAAGAVDEILVNEDVVEIGAANIQALQQAVNSMNGYSSVKQDGQVLLLSYPVGKANLEQINQHCFNQGTVLNHLHLKKKSLETKFFELTNN</sequence>
<reference evidence="6 7" key="1">
    <citation type="submission" date="2018-08" db="EMBL/GenBank/DDBJ databases">
        <title>Chitinophagaceae sp. K23C18032701, a novel bacterium isolated from forest soil.</title>
        <authorList>
            <person name="Wang C."/>
        </authorList>
    </citation>
    <scope>NUCLEOTIDE SEQUENCE [LARGE SCALE GENOMIC DNA]</scope>
    <source>
        <strain evidence="6 7">K23C18032701</strain>
    </source>
</reference>
<dbReference type="GO" id="GO:0005524">
    <property type="term" value="F:ATP binding"/>
    <property type="evidence" value="ECO:0007669"/>
    <property type="project" value="UniProtKB-KW"/>
</dbReference>
<organism evidence="6 7">
    <name type="scientific">Deminuibacter soli</name>
    <dbReference type="NCBI Taxonomy" id="2291815"/>
    <lineage>
        <taxon>Bacteria</taxon>
        <taxon>Pseudomonadati</taxon>
        <taxon>Bacteroidota</taxon>
        <taxon>Chitinophagia</taxon>
        <taxon>Chitinophagales</taxon>
        <taxon>Chitinophagaceae</taxon>
        <taxon>Deminuibacter</taxon>
    </lineage>
</organism>
<protein>
    <submittedName>
        <fullName evidence="6">ATP-binding cassette domain-containing protein</fullName>
    </submittedName>
</protein>
<dbReference type="PANTHER" id="PTHR43335:SF2">
    <property type="entry name" value="ABC TRANSPORTER, ATP-BINDING PROTEIN"/>
    <property type="match status" value="1"/>
</dbReference>
<evidence type="ECO:0000259" key="5">
    <source>
        <dbReference type="PROSITE" id="PS50893"/>
    </source>
</evidence>
<dbReference type="Gene3D" id="3.40.50.300">
    <property type="entry name" value="P-loop containing nucleotide triphosphate hydrolases"/>
    <property type="match status" value="1"/>
</dbReference>
<dbReference type="SMART" id="SM00382">
    <property type="entry name" value="AAA"/>
    <property type="match status" value="1"/>
</dbReference>
<dbReference type="AlphaFoldDB" id="A0A3E1NE06"/>
<accession>A0A3E1NE06</accession>
<keyword evidence="2" id="KW-0813">Transport</keyword>
<dbReference type="PANTHER" id="PTHR43335">
    <property type="entry name" value="ABC TRANSPORTER, ATP-BINDING PROTEIN"/>
    <property type="match status" value="1"/>
</dbReference>
<dbReference type="PROSITE" id="PS00211">
    <property type="entry name" value="ABC_TRANSPORTER_1"/>
    <property type="match status" value="1"/>
</dbReference>
<evidence type="ECO:0000256" key="1">
    <source>
        <dbReference type="ARBA" id="ARBA00005417"/>
    </source>
</evidence>
<proteinExistence type="inferred from homology"/>
<dbReference type="InterPro" id="IPR027417">
    <property type="entry name" value="P-loop_NTPase"/>
</dbReference>
<evidence type="ECO:0000313" key="7">
    <source>
        <dbReference type="Proteomes" id="UP000261284"/>
    </source>
</evidence>
<dbReference type="Pfam" id="PF00005">
    <property type="entry name" value="ABC_tran"/>
    <property type="match status" value="1"/>
</dbReference>
<evidence type="ECO:0000313" key="6">
    <source>
        <dbReference type="EMBL" id="RFM26195.1"/>
    </source>
</evidence>
<evidence type="ECO:0000256" key="4">
    <source>
        <dbReference type="ARBA" id="ARBA00022840"/>
    </source>
</evidence>
<gene>
    <name evidence="6" type="ORF">DXN05_21610</name>
</gene>
<dbReference type="InterPro" id="IPR003593">
    <property type="entry name" value="AAA+_ATPase"/>
</dbReference>
<comment type="caution">
    <text evidence="6">The sequence shown here is derived from an EMBL/GenBank/DDBJ whole genome shotgun (WGS) entry which is preliminary data.</text>
</comment>
<dbReference type="Proteomes" id="UP000261284">
    <property type="component" value="Unassembled WGS sequence"/>
</dbReference>
<dbReference type="GO" id="GO:0016887">
    <property type="term" value="F:ATP hydrolysis activity"/>
    <property type="evidence" value="ECO:0007669"/>
    <property type="project" value="InterPro"/>
</dbReference>
<keyword evidence="7" id="KW-1185">Reference proteome</keyword>
<name>A0A3E1NE06_9BACT</name>
<dbReference type="SUPFAM" id="SSF52540">
    <property type="entry name" value="P-loop containing nucleoside triphosphate hydrolases"/>
    <property type="match status" value="1"/>
</dbReference>
<dbReference type="InterPro" id="IPR003439">
    <property type="entry name" value="ABC_transporter-like_ATP-bd"/>
</dbReference>
<keyword evidence="4 6" id="KW-0067">ATP-binding</keyword>
<dbReference type="PROSITE" id="PS50893">
    <property type="entry name" value="ABC_TRANSPORTER_2"/>
    <property type="match status" value="1"/>
</dbReference>
<dbReference type="EMBL" id="QTJU01000011">
    <property type="protein sequence ID" value="RFM26195.1"/>
    <property type="molecule type" value="Genomic_DNA"/>
</dbReference>
<dbReference type="RefSeq" id="WP_116849373.1">
    <property type="nucleotide sequence ID" value="NZ_QTJU01000011.1"/>
</dbReference>
<dbReference type="OrthoDB" id="9785229at2"/>